<sequence length="67" mass="7474">MTLEKAREMIADHVAIAGGYNQTSTKIVLGELQNDVGQAAVDSIIREFGLQELWGFVPGTKFERMYK</sequence>
<gene>
    <name evidence="1" type="ORF">DIZ80_13490</name>
</gene>
<dbReference type="Proteomes" id="UP000254266">
    <property type="component" value="Unassembled WGS sequence"/>
</dbReference>
<protein>
    <submittedName>
        <fullName evidence="1">Uncharacterized protein</fullName>
    </submittedName>
</protein>
<evidence type="ECO:0000313" key="1">
    <source>
        <dbReference type="EMBL" id="RDH81125.1"/>
    </source>
</evidence>
<comment type="caution">
    <text evidence="1">The sequence shown here is derived from an EMBL/GenBank/DDBJ whole genome shotgun (WGS) entry which is preliminary data.</text>
</comment>
<reference evidence="1 2" key="1">
    <citation type="journal article" date="2018" name="ISME J.">
        <title>Endosymbiont genomes yield clues of tubeworm success.</title>
        <authorList>
            <person name="Li Y."/>
            <person name="Liles M.R."/>
            <person name="Halanych K.M."/>
        </authorList>
    </citation>
    <scope>NUCLEOTIDE SEQUENCE [LARGE SCALE GENOMIC DNA]</scope>
    <source>
        <strain evidence="1">A1464</strain>
    </source>
</reference>
<dbReference type="AlphaFoldDB" id="A0A370D879"/>
<keyword evidence="2" id="KW-1185">Reference proteome</keyword>
<evidence type="ECO:0000313" key="2">
    <source>
        <dbReference type="Proteomes" id="UP000254266"/>
    </source>
</evidence>
<dbReference type="EMBL" id="QFXC01000013">
    <property type="protein sequence ID" value="RDH81125.1"/>
    <property type="molecule type" value="Genomic_DNA"/>
</dbReference>
<name>A0A370D879_9GAMM</name>
<organism evidence="1 2">
    <name type="scientific">endosymbiont of Galathealinum brachiosum</name>
    <dbReference type="NCBI Taxonomy" id="2200906"/>
    <lineage>
        <taxon>Bacteria</taxon>
        <taxon>Pseudomonadati</taxon>
        <taxon>Pseudomonadota</taxon>
        <taxon>Gammaproteobacteria</taxon>
        <taxon>sulfur-oxidizing symbionts</taxon>
    </lineage>
</organism>
<accession>A0A370D879</accession>
<proteinExistence type="predicted"/>